<name>A0ACB9GL33_9ASTR</name>
<reference evidence="1 2" key="2">
    <citation type="journal article" date="2022" name="Mol. Ecol. Resour.">
        <title>The genomes of chicory, endive, great burdock and yacon provide insights into Asteraceae paleo-polyploidization history and plant inulin production.</title>
        <authorList>
            <person name="Fan W."/>
            <person name="Wang S."/>
            <person name="Wang H."/>
            <person name="Wang A."/>
            <person name="Jiang F."/>
            <person name="Liu H."/>
            <person name="Zhao H."/>
            <person name="Xu D."/>
            <person name="Zhang Y."/>
        </authorList>
    </citation>
    <scope>NUCLEOTIDE SEQUENCE [LARGE SCALE GENOMIC DNA]</scope>
    <source>
        <strain evidence="2">cv. Yunnan</strain>
        <tissue evidence="1">Leaves</tissue>
    </source>
</reference>
<evidence type="ECO:0000313" key="2">
    <source>
        <dbReference type="Proteomes" id="UP001056120"/>
    </source>
</evidence>
<reference evidence="2" key="1">
    <citation type="journal article" date="2022" name="Mol. Ecol. Resour.">
        <title>The genomes of chicory, endive, great burdock and yacon provide insights into Asteraceae palaeo-polyploidization history and plant inulin production.</title>
        <authorList>
            <person name="Fan W."/>
            <person name="Wang S."/>
            <person name="Wang H."/>
            <person name="Wang A."/>
            <person name="Jiang F."/>
            <person name="Liu H."/>
            <person name="Zhao H."/>
            <person name="Xu D."/>
            <person name="Zhang Y."/>
        </authorList>
    </citation>
    <scope>NUCLEOTIDE SEQUENCE [LARGE SCALE GENOMIC DNA]</scope>
    <source>
        <strain evidence="2">cv. Yunnan</strain>
    </source>
</reference>
<comment type="caution">
    <text evidence="1">The sequence shown here is derived from an EMBL/GenBank/DDBJ whole genome shotgun (WGS) entry which is preliminary data.</text>
</comment>
<gene>
    <name evidence="1" type="ORF">L1987_43442</name>
</gene>
<sequence length="130" mass="14998">MSMLDLPDDILMVKLDGDGTGLVFPHPRLNRGKLSRSKRKAPTPPINEVFSCVGCQISATSTRDLHEHMLGRKHQAETDRHMFKYDIVHGQWKHHEVKVKDEKILLFDGKHVTVFWLPEPKRHPMGRRCG</sequence>
<keyword evidence="2" id="KW-1185">Reference proteome</keyword>
<organism evidence="1 2">
    <name type="scientific">Smallanthus sonchifolius</name>
    <dbReference type="NCBI Taxonomy" id="185202"/>
    <lineage>
        <taxon>Eukaryota</taxon>
        <taxon>Viridiplantae</taxon>
        <taxon>Streptophyta</taxon>
        <taxon>Embryophyta</taxon>
        <taxon>Tracheophyta</taxon>
        <taxon>Spermatophyta</taxon>
        <taxon>Magnoliopsida</taxon>
        <taxon>eudicotyledons</taxon>
        <taxon>Gunneridae</taxon>
        <taxon>Pentapetalae</taxon>
        <taxon>asterids</taxon>
        <taxon>campanulids</taxon>
        <taxon>Asterales</taxon>
        <taxon>Asteraceae</taxon>
        <taxon>Asteroideae</taxon>
        <taxon>Heliantheae alliance</taxon>
        <taxon>Millerieae</taxon>
        <taxon>Smallanthus</taxon>
    </lineage>
</organism>
<dbReference type="Proteomes" id="UP001056120">
    <property type="component" value="Linkage Group LG14"/>
</dbReference>
<dbReference type="EMBL" id="CM042031">
    <property type="protein sequence ID" value="KAI3784344.1"/>
    <property type="molecule type" value="Genomic_DNA"/>
</dbReference>
<protein>
    <submittedName>
        <fullName evidence="1">Uncharacterized protein</fullName>
    </submittedName>
</protein>
<accession>A0ACB9GL33</accession>
<evidence type="ECO:0000313" key="1">
    <source>
        <dbReference type="EMBL" id="KAI3784344.1"/>
    </source>
</evidence>
<proteinExistence type="predicted"/>